<dbReference type="Proteomes" id="UP000310095">
    <property type="component" value="Unassembled WGS sequence"/>
</dbReference>
<evidence type="ECO:0000313" key="5">
    <source>
        <dbReference type="Proteomes" id="UP000310095"/>
    </source>
</evidence>
<dbReference type="InterPro" id="IPR036291">
    <property type="entry name" value="NAD(P)-bd_dom_sf"/>
</dbReference>
<comment type="similarity">
    <text evidence="2">Belongs to the NAD(P)-dependent epimerase/dehydratase family.</text>
</comment>
<dbReference type="InterPro" id="IPR001509">
    <property type="entry name" value="Epimerase_deHydtase"/>
</dbReference>
<dbReference type="Gene3D" id="3.40.50.720">
    <property type="entry name" value="NAD(P)-binding Rossmann-like Domain"/>
    <property type="match status" value="1"/>
</dbReference>
<keyword evidence="5" id="KW-1185">Reference proteome</keyword>
<dbReference type="PANTHER" id="PTHR43000">
    <property type="entry name" value="DTDP-D-GLUCOSE 4,6-DEHYDRATASE-RELATED"/>
    <property type="match status" value="1"/>
</dbReference>
<evidence type="ECO:0000313" key="4">
    <source>
        <dbReference type="EMBL" id="TMM59961.1"/>
    </source>
</evidence>
<gene>
    <name evidence="4" type="ORF">FEF10_31605</name>
</gene>
<name>A0ABY2V8R0_9PSED</name>
<comment type="pathway">
    <text evidence="1">Bacterial outer membrane biogenesis; LPS O-antigen biosynthesis.</text>
</comment>
<reference evidence="4 5" key="1">
    <citation type="submission" date="2019-05" db="EMBL/GenBank/DDBJ databases">
        <title>Identification and Biocontrol Activity Analysis of Biocontrol Strain PF-1 Based on Genome-wide Data.</title>
        <authorList>
            <person name="Qi J."/>
        </authorList>
    </citation>
    <scope>NUCLEOTIDE SEQUENCE [LARGE SCALE GENOMIC DNA]</scope>
    <source>
        <strain evidence="4 5">PF-1</strain>
    </source>
</reference>
<proteinExistence type="inferred from homology"/>
<dbReference type="Gene3D" id="3.90.25.10">
    <property type="entry name" value="UDP-galactose 4-epimerase, domain 1"/>
    <property type="match status" value="1"/>
</dbReference>
<dbReference type="EMBL" id="VAVY01000006">
    <property type="protein sequence ID" value="TMM59961.1"/>
    <property type="molecule type" value="Genomic_DNA"/>
</dbReference>
<comment type="caution">
    <text evidence="4">The sequence shown here is derived from an EMBL/GenBank/DDBJ whole genome shotgun (WGS) entry which is preliminary data.</text>
</comment>
<evidence type="ECO:0000256" key="2">
    <source>
        <dbReference type="ARBA" id="ARBA00007637"/>
    </source>
</evidence>
<sequence length="313" mass="34315">MLMDSPSDKPRALITGLEGFTGRYVADELRRSGYEIFGTRHSGADEREAGCFRVDICDLAALRRVVEEVEPEVVVHLAAISFVAHGEADAIYRANVVGTRNLLEALAGLSRTPRAVLLASSANVYGNAPVELIDESVSLAPANDYAVSKLAMEYMARLWMHRLPIVIARPFNYTGVGQASHFLIPKIVSHFQRRASVIELGNLDVERDFSDVRVVALAYVRLLEVVPAGQVVNVGSGQVVSLREVLAMMSGISGHEIEVRVNPEFVRANEVKRLQGDVSRLKELIGGYQPTPLMETLEWMFRNGPECIGSVGT</sequence>
<protein>
    <submittedName>
        <fullName evidence="4">NAD-dependent epimerase/dehydratase family protein</fullName>
    </submittedName>
</protein>
<dbReference type="Pfam" id="PF01370">
    <property type="entry name" value="Epimerase"/>
    <property type="match status" value="1"/>
</dbReference>
<organism evidence="4 5">
    <name type="scientific">Pseudomonas protegens</name>
    <dbReference type="NCBI Taxonomy" id="380021"/>
    <lineage>
        <taxon>Bacteria</taxon>
        <taxon>Pseudomonadati</taxon>
        <taxon>Pseudomonadota</taxon>
        <taxon>Gammaproteobacteria</taxon>
        <taxon>Pseudomonadales</taxon>
        <taxon>Pseudomonadaceae</taxon>
        <taxon>Pseudomonas</taxon>
    </lineage>
</organism>
<feature type="domain" description="NAD-dependent epimerase/dehydratase" evidence="3">
    <location>
        <begin position="12"/>
        <end position="235"/>
    </location>
</feature>
<accession>A0ABY2V8R0</accession>
<evidence type="ECO:0000259" key="3">
    <source>
        <dbReference type="Pfam" id="PF01370"/>
    </source>
</evidence>
<dbReference type="SUPFAM" id="SSF51735">
    <property type="entry name" value="NAD(P)-binding Rossmann-fold domains"/>
    <property type="match status" value="1"/>
</dbReference>
<evidence type="ECO:0000256" key="1">
    <source>
        <dbReference type="ARBA" id="ARBA00005125"/>
    </source>
</evidence>